<reference evidence="1 2" key="1">
    <citation type="journal article" date="2007" name="Int. J. Syst. Evol. Microbiol.">
        <title>Paenibacillus ginsengarvi sp. nov., isolated from soil from ginseng cultivation.</title>
        <authorList>
            <person name="Yoon M.H."/>
            <person name="Ten L.N."/>
            <person name="Im W.T."/>
        </authorList>
    </citation>
    <scope>NUCLEOTIDE SEQUENCE [LARGE SCALE GENOMIC DNA]</scope>
    <source>
        <strain evidence="1 2">KCTC 13059</strain>
    </source>
</reference>
<organism evidence="1 2">
    <name type="scientific">Paenibacillus ginsengarvi</name>
    <dbReference type="NCBI Taxonomy" id="400777"/>
    <lineage>
        <taxon>Bacteria</taxon>
        <taxon>Bacillati</taxon>
        <taxon>Bacillota</taxon>
        <taxon>Bacilli</taxon>
        <taxon>Bacillales</taxon>
        <taxon>Paenibacillaceae</taxon>
        <taxon>Paenibacillus</taxon>
    </lineage>
</organism>
<dbReference type="RefSeq" id="WP_120745493.1">
    <property type="nucleotide sequence ID" value="NZ_RBAH01000001.1"/>
</dbReference>
<proteinExistence type="predicted"/>
<dbReference type="Proteomes" id="UP000282311">
    <property type="component" value="Unassembled WGS sequence"/>
</dbReference>
<comment type="caution">
    <text evidence="1">The sequence shown here is derived from an EMBL/GenBank/DDBJ whole genome shotgun (WGS) entry which is preliminary data.</text>
</comment>
<dbReference type="AlphaFoldDB" id="A0A3B0CYU9"/>
<dbReference type="Pfam" id="PF24704">
    <property type="entry name" value="DUF7667"/>
    <property type="match status" value="1"/>
</dbReference>
<sequence length="76" mass="9278">MSTVDQRLLEIIGIMLEKRELTPMEAHELRESHRFIVDRERKRARLLNLLFAARIGKDWIWFEKLTNEYNAFNKLY</sequence>
<evidence type="ECO:0000313" key="2">
    <source>
        <dbReference type="Proteomes" id="UP000282311"/>
    </source>
</evidence>
<gene>
    <name evidence="1" type="ORF">D7M11_02170</name>
</gene>
<name>A0A3B0CYU9_9BACL</name>
<protein>
    <submittedName>
        <fullName evidence="1">Uncharacterized protein</fullName>
    </submittedName>
</protein>
<keyword evidence="2" id="KW-1185">Reference proteome</keyword>
<accession>A0A3B0CYU9</accession>
<dbReference type="InterPro" id="IPR056084">
    <property type="entry name" value="DUF7667"/>
</dbReference>
<dbReference type="EMBL" id="RBAH01000001">
    <property type="protein sequence ID" value="RKN86786.1"/>
    <property type="molecule type" value="Genomic_DNA"/>
</dbReference>
<evidence type="ECO:0000313" key="1">
    <source>
        <dbReference type="EMBL" id="RKN86786.1"/>
    </source>
</evidence>